<proteinExistence type="inferred from homology"/>
<feature type="transmembrane region" description="Helical" evidence="6">
    <location>
        <begin position="204"/>
        <end position="226"/>
    </location>
</feature>
<feature type="transmembrane region" description="Helical" evidence="6">
    <location>
        <begin position="232"/>
        <end position="251"/>
    </location>
</feature>
<dbReference type="RefSeq" id="WP_284253107.1">
    <property type="nucleotide sequence ID" value="NZ_BAAAQO010000003.1"/>
</dbReference>
<comment type="caution">
    <text evidence="7">The sequence shown here is derived from an EMBL/GenBank/DDBJ whole genome shotgun (WGS) entry which is preliminary data.</text>
</comment>
<comment type="subcellular location">
    <subcellularLocation>
        <location evidence="6">Cell membrane</location>
        <topology evidence="6">Multi-pass membrane protein</topology>
    </subcellularLocation>
    <subcellularLocation>
        <location evidence="1">Membrane</location>
        <topology evidence="1">Multi-pass membrane protein</topology>
    </subcellularLocation>
</comment>
<evidence type="ECO:0000256" key="4">
    <source>
        <dbReference type="ARBA" id="ARBA00022989"/>
    </source>
</evidence>
<dbReference type="Pfam" id="PF01925">
    <property type="entry name" value="TauE"/>
    <property type="match status" value="2"/>
</dbReference>
<protein>
    <recommendedName>
        <fullName evidence="6">Probable membrane transporter protein</fullName>
    </recommendedName>
</protein>
<dbReference type="InterPro" id="IPR051598">
    <property type="entry name" value="TSUP/Inactive_protease-like"/>
</dbReference>
<keyword evidence="8" id="KW-1185">Reference proteome</keyword>
<feature type="transmembrane region" description="Helical" evidence="6">
    <location>
        <begin position="125"/>
        <end position="144"/>
    </location>
</feature>
<feature type="transmembrane region" description="Helical" evidence="6">
    <location>
        <begin position="101"/>
        <end position="119"/>
    </location>
</feature>
<evidence type="ECO:0000256" key="5">
    <source>
        <dbReference type="ARBA" id="ARBA00023136"/>
    </source>
</evidence>
<dbReference type="PANTHER" id="PTHR43701">
    <property type="entry name" value="MEMBRANE TRANSPORTER PROTEIN MJ0441-RELATED"/>
    <property type="match status" value="1"/>
</dbReference>
<dbReference type="Proteomes" id="UP001157034">
    <property type="component" value="Unassembled WGS sequence"/>
</dbReference>
<feature type="transmembrane region" description="Helical" evidence="6">
    <location>
        <begin position="73"/>
        <end position="94"/>
    </location>
</feature>
<name>A0ABQ6K0H4_9MICO</name>
<accession>A0ABQ6K0H4</accession>
<organism evidence="7 8">
    <name type="scientific">Pseudolysinimonas kribbensis</name>
    <dbReference type="NCBI Taxonomy" id="433641"/>
    <lineage>
        <taxon>Bacteria</taxon>
        <taxon>Bacillati</taxon>
        <taxon>Actinomycetota</taxon>
        <taxon>Actinomycetes</taxon>
        <taxon>Micrococcales</taxon>
        <taxon>Microbacteriaceae</taxon>
        <taxon>Pseudolysinimonas</taxon>
    </lineage>
</organism>
<evidence type="ECO:0000256" key="3">
    <source>
        <dbReference type="ARBA" id="ARBA00022692"/>
    </source>
</evidence>
<reference evidence="8" key="1">
    <citation type="journal article" date="2019" name="Int. J. Syst. Evol. Microbiol.">
        <title>The Global Catalogue of Microorganisms (GCM) 10K type strain sequencing project: providing services to taxonomists for standard genome sequencing and annotation.</title>
        <authorList>
            <consortium name="The Broad Institute Genomics Platform"/>
            <consortium name="The Broad Institute Genome Sequencing Center for Infectious Disease"/>
            <person name="Wu L."/>
            <person name="Ma J."/>
        </authorList>
    </citation>
    <scope>NUCLEOTIDE SEQUENCE [LARGE SCALE GENOMIC DNA]</scope>
    <source>
        <strain evidence="8">NBRC 108894</strain>
    </source>
</reference>
<keyword evidence="5 6" id="KW-0472">Membrane</keyword>
<keyword evidence="3 6" id="KW-0812">Transmembrane</keyword>
<feature type="transmembrane region" description="Helical" evidence="6">
    <location>
        <begin position="48"/>
        <end position="67"/>
    </location>
</feature>
<dbReference type="InterPro" id="IPR002781">
    <property type="entry name" value="TM_pro_TauE-like"/>
</dbReference>
<dbReference type="EMBL" id="BSVB01000001">
    <property type="protein sequence ID" value="GMA94095.1"/>
    <property type="molecule type" value="Genomic_DNA"/>
</dbReference>
<keyword evidence="4 6" id="KW-1133">Transmembrane helix</keyword>
<evidence type="ECO:0000313" key="7">
    <source>
        <dbReference type="EMBL" id="GMA94095.1"/>
    </source>
</evidence>
<feature type="transmembrane region" description="Helical" evidence="6">
    <location>
        <begin position="6"/>
        <end position="36"/>
    </location>
</feature>
<evidence type="ECO:0000256" key="6">
    <source>
        <dbReference type="RuleBase" id="RU363041"/>
    </source>
</evidence>
<comment type="similarity">
    <text evidence="2 6">Belongs to the 4-toluene sulfonate uptake permease (TSUP) (TC 2.A.102) family.</text>
</comment>
<sequence length="270" mass="27210">MNPRRISALLVVGILGGVLSGMFGVGGGIIMVPLLLTLGRIDQRQAAATSLAAVVPTSVVGAVAYGLAGHVDVIAGLVVAAGGVAGSLIGTRLLRALPVGWLRWLFIALLLLVAARLFFEVPERGAAIAYTWYSIVGLLVLGLVMGIASGLFGIGGGVIVVPVLVAVFGASDLLAKGTSLLALLPAAVIGSTANVRAHLLWVRTALLVGIPAALASFGGSALALLLSPQTSTILFAILILAAAAQMVVRAVRRQRTPPADADGIAAPAED</sequence>
<evidence type="ECO:0000256" key="1">
    <source>
        <dbReference type="ARBA" id="ARBA00004141"/>
    </source>
</evidence>
<evidence type="ECO:0000313" key="8">
    <source>
        <dbReference type="Proteomes" id="UP001157034"/>
    </source>
</evidence>
<evidence type="ECO:0000256" key="2">
    <source>
        <dbReference type="ARBA" id="ARBA00009142"/>
    </source>
</evidence>
<dbReference type="PANTHER" id="PTHR43701:SF2">
    <property type="entry name" value="MEMBRANE TRANSPORTER PROTEIN YJNA-RELATED"/>
    <property type="match status" value="1"/>
</dbReference>
<keyword evidence="6" id="KW-1003">Cell membrane</keyword>
<gene>
    <name evidence="7" type="ORF">GCM10025881_09190</name>
</gene>
<feature type="transmembrane region" description="Helical" evidence="6">
    <location>
        <begin position="151"/>
        <end position="171"/>
    </location>
</feature>